<dbReference type="GO" id="GO:0032259">
    <property type="term" value="P:methylation"/>
    <property type="evidence" value="ECO:0007669"/>
    <property type="project" value="UniProtKB-KW"/>
</dbReference>
<evidence type="ECO:0000256" key="1">
    <source>
        <dbReference type="ARBA" id="ARBA00022603"/>
    </source>
</evidence>
<proteinExistence type="predicted"/>
<dbReference type="SUPFAM" id="SSF82282">
    <property type="entry name" value="Homocysteine S-methyltransferase"/>
    <property type="match status" value="1"/>
</dbReference>
<dbReference type="GO" id="GO:0008168">
    <property type="term" value="F:methyltransferase activity"/>
    <property type="evidence" value="ECO:0007669"/>
    <property type="project" value="UniProtKB-KW"/>
</dbReference>
<dbReference type="PROSITE" id="PS50970">
    <property type="entry name" value="HCY"/>
    <property type="match status" value="1"/>
</dbReference>
<dbReference type="GO" id="GO:0008270">
    <property type="term" value="F:zinc ion binding"/>
    <property type="evidence" value="ECO:0007669"/>
    <property type="project" value="InterPro"/>
</dbReference>
<evidence type="ECO:0000256" key="2">
    <source>
        <dbReference type="ARBA" id="ARBA00022679"/>
    </source>
</evidence>
<dbReference type="PANTHER" id="PTHR11103">
    <property type="entry name" value="SLR1189 PROTEIN"/>
    <property type="match status" value="1"/>
</dbReference>
<dbReference type="AlphaFoldDB" id="A0A381V0X1"/>
<protein>
    <recommendedName>
        <fullName evidence="3">Hcy-binding domain-containing protein</fullName>
    </recommendedName>
</protein>
<dbReference type="PIRSF" id="PIRSF037505">
    <property type="entry name" value="Betaine_HMT"/>
    <property type="match status" value="1"/>
</dbReference>
<dbReference type="InterPro" id="IPR003726">
    <property type="entry name" value="HCY_dom"/>
</dbReference>
<dbReference type="InterPro" id="IPR017226">
    <property type="entry name" value="BHMT-like"/>
</dbReference>
<feature type="domain" description="Hcy-binding" evidence="3">
    <location>
        <begin position="4"/>
        <end position="301"/>
    </location>
</feature>
<evidence type="ECO:0000313" key="4">
    <source>
        <dbReference type="EMBL" id="SVA34025.1"/>
    </source>
</evidence>
<dbReference type="Gene3D" id="3.20.20.330">
    <property type="entry name" value="Homocysteine-binding-like domain"/>
    <property type="match status" value="1"/>
</dbReference>
<reference evidence="4" key="1">
    <citation type="submission" date="2018-05" db="EMBL/GenBank/DDBJ databases">
        <authorList>
            <person name="Lanie J.A."/>
            <person name="Ng W.-L."/>
            <person name="Kazmierczak K.M."/>
            <person name="Andrzejewski T.M."/>
            <person name="Davidsen T.M."/>
            <person name="Wayne K.J."/>
            <person name="Tettelin H."/>
            <person name="Glass J.I."/>
            <person name="Rusch D."/>
            <person name="Podicherti R."/>
            <person name="Tsui H.-C.T."/>
            <person name="Winkler M.E."/>
        </authorList>
    </citation>
    <scope>NUCLEOTIDE SEQUENCE</scope>
</reference>
<accession>A0A381V0X1</accession>
<gene>
    <name evidence="4" type="ORF">METZ01_LOCUS86879</name>
</gene>
<organism evidence="4">
    <name type="scientific">marine metagenome</name>
    <dbReference type="NCBI Taxonomy" id="408172"/>
    <lineage>
        <taxon>unclassified sequences</taxon>
        <taxon>metagenomes</taxon>
        <taxon>ecological metagenomes</taxon>
    </lineage>
</organism>
<evidence type="ECO:0000259" key="3">
    <source>
        <dbReference type="PROSITE" id="PS50970"/>
    </source>
</evidence>
<keyword evidence="2" id="KW-0808">Transferase</keyword>
<dbReference type="GO" id="GO:0009086">
    <property type="term" value="P:methionine biosynthetic process"/>
    <property type="evidence" value="ECO:0007669"/>
    <property type="project" value="InterPro"/>
</dbReference>
<dbReference type="PANTHER" id="PTHR11103:SF10">
    <property type="entry name" value="HOMOCYSTEINE S-METHYLTRANSFERASE 1-RELATED"/>
    <property type="match status" value="1"/>
</dbReference>
<dbReference type="EMBL" id="UINC01007560">
    <property type="protein sequence ID" value="SVA34025.1"/>
    <property type="molecule type" value="Genomic_DNA"/>
</dbReference>
<dbReference type="InterPro" id="IPR036589">
    <property type="entry name" value="HCY_dom_sf"/>
</dbReference>
<keyword evidence="1" id="KW-0489">Methyltransferase</keyword>
<name>A0A381V0X1_9ZZZZ</name>
<sequence length="302" mass="33764">MSYKELKSKIDAQQVTFLDGGIGTEILRRGYTWASHQLKSEPELNFDIHQDYINAGADVITTNTFQLSKRSFRNHFANAKHLKAIGAKGLLDRAGELIHESVALADKARRSMNHNDTLIAASITTLEWCFRPDRSPNSEEIYDEYLEELTDYADAGADIFLFETFNSTPEAEVAIKAAKEIGIPAWVAFVPYQDGRLLGGQSMTEVADAMARNEPDVLLLNCAPPDHITAGLEQLAPLWNKPLGVYAHVGKFNPPEWQFTDEYNADQHLEECKHWHDLGATVIGGCCGTTPDYIKKVTEFFN</sequence>
<dbReference type="Pfam" id="PF02574">
    <property type="entry name" value="S-methyl_trans"/>
    <property type="match status" value="1"/>
</dbReference>